<gene>
    <name evidence="1" type="ORF">ACFQS1_29965</name>
</gene>
<dbReference type="EMBL" id="JBHTBJ010000030">
    <property type="protein sequence ID" value="MFC7278230.1"/>
    <property type="molecule type" value="Genomic_DNA"/>
</dbReference>
<organism evidence="1 2">
    <name type="scientific">Paractinoplanes rhizophilus</name>
    <dbReference type="NCBI Taxonomy" id="1416877"/>
    <lineage>
        <taxon>Bacteria</taxon>
        <taxon>Bacillati</taxon>
        <taxon>Actinomycetota</taxon>
        <taxon>Actinomycetes</taxon>
        <taxon>Micromonosporales</taxon>
        <taxon>Micromonosporaceae</taxon>
        <taxon>Paractinoplanes</taxon>
    </lineage>
</organism>
<name>A0ABW2HYV1_9ACTN</name>
<evidence type="ECO:0000313" key="2">
    <source>
        <dbReference type="Proteomes" id="UP001596548"/>
    </source>
</evidence>
<proteinExistence type="predicted"/>
<dbReference type="RefSeq" id="WP_378974864.1">
    <property type="nucleotide sequence ID" value="NZ_JBHTBJ010000030.1"/>
</dbReference>
<reference evidence="2" key="1">
    <citation type="journal article" date="2019" name="Int. J. Syst. Evol. Microbiol.">
        <title>The Global Catalogue of Microorganisms (GCM) 10K type strain sequencing project: providing services to taxonomists for standard genome sequencing and annotation.</title>
        <authorList>
            <consortium name="The Broad Institute Genomics Platform"/>
            <consortium name="The Broad Institute Genome Sequencing Center for Infectious Disease"/>
            <person name="Wu L."/>
            <person name="Ma J."/>
        </authorList>
    </citation>
    <scope>NUCLEOTIDE SEQUENCE [LARGE SCALE GENOMIC DNA]</scope>
    <source>
        <strain evidence="2">XZYJT-10</strain>
    </source>
</reference>
<evidence type="ECO:0000313" key="1">
    <source>
        <dbReference type="EMBL" id="MFC7278230.1"/>
    </source>
</evidence>
<sequence>MSDETVDWLVQEVNDLLDVSSVGLYEFIELLADSGLPAEERRHIAQGALDRLVAAGGVGLYEMRWPESEHVRPTAAVIWRRPDRDDATYVALDRESGAPANGDAAS</sequence>
<accession>A0ABW2HYV1</accession>
<protein>
    <submittedName>
        <fullName evidence="1">Uncharacterized protein</fullName>
    </submittedName>
</protein>
<dbReference type="Proteomes" id="UP001596548">
    <property type="component" value="Unassembled WGS sequence"/>
</dbReference>
<comment type="caution">
    <text evidence="1">The sequence shown here is derived from an EMBL/GenBank/DDBJ whole genome shotgun (WGS) entry which is preliminary data.</text>
</comment>
<keyword evidence="2" id="KW-1185">Reference proteome</keyword>